<gene>
    <name evidence="4" type="ORF">SAMN05421853_102283</name>
</gene>
<dbReference type="PROSITE" id="PS51186">
    <property type="entry name" value="GNAT"/>
    <property type="match status" value="1"/>
</dbReference>
<evidence type="ECO:0000313" key="4">
    <source>
        <dbReference type="EMBL" id="SFQ17925.1"/>
    </source>
</evidence>
<evidence type="ECO:0000259" key="3">
    <source>
        <dbReference type="PROSITE" id="PS51186"/>
    </source>
</evidence>
<dbReference type="CDD" id="cd04301">
    <property type="entry name" value="NAT_SF"/>
    <property type="match status" value="1"/>
</dbReference>
<dbReference type="Pfam" id="PF00583">
    <property type="entry name" value="Acetyltransf_1"/>
    <property type="match status" value="1"/>
</dbReference>
<dbReference type="STRING" id="93684.SAMN05421853_102283"/>
<evidence type="ECO:0000256" key="2">
    <source>
        <dbReference type="ARBA" id="ARBA00023315"/>
    </source>
</evidence>
<keyword evidence="5" id="KW-1185">Reference proteome</keyword>
<dbReference type="Gene3D" id="3.40.630.30">
    <property type="match status" value="1"/>
</dbReference>
<dbReference type="AlphaFoldDB" id="A0A1I5WE09"/>
<proteinExistence type="predicted"/>
<dbReference type="GO" id="GO:0016747">
    <property type="term" value="F:acyltransferase activity, transferring groups other than amino-acyl groups"/>
    <property type="evidence" value="ECO:0007669"/>
    <property type="project" value="InterPro"/>
</dbReference>
<keyword evidence="2" id="KW-0012">Acyltransferase</keyword>
<sequence>MTPDEIARILEAAYRHQRPWSAKDIAETLESPGARLFAREGGVLIARLSEGEAEILALATRPGEQRRGIARRLIEDLHETASRAGCERIFLEVADTNAPARAFYDSEGYREAGRRRGYYRQEDGSRDDALILSLSLSAS</sequence>
<dbReference type="InterPro" id="IPR016181">
    <property type="entry name" value="Acyl_CoA_acyltransferase"/>
</dbReference>
<dbReference type="RefSeq" id="WP_093009546.1">
    <property type="nucleotide sequence ID" value="NZ_FOXV01000002.1"/>
</dbReference>
<protein>
    <submittedName>
        <fullName evidence="4">Ribosomal-protein-alanine N-acetyltransferase</fullName>
    </submittedName>
</protein>
<evidence type="ECO:0000313" key="5">
    <source>
        <dbReference type="Proteomes" id="UP000243106"/>
    </source>
</evidence>
<dbReference type="PANTHER" id="PTHR43420:SF44">
    <property type="entry name" value="ACETYLTRANSFERASE YPEA"/>
    <property type="match status" value="1"/>
</dbReference>
<evidence type="ECO:0000256" key="1">
    <source>
        <dbReference type="ARBA" id="ARBA00022679"/>
    </source>
</evidence>
<reference evidence="5" key="1">
    <citation type="submission" date="2016-10" db="EMBL/GenBank/DDBJ databases">
        <authorList>
            <person name="Varghese N."/>
            <person name="Submissions S."/>
        </authorList>
    </citation>
    <scope>NUCLEOTIDE SEQUENCE [LARGE SCALE GENOMIC DNA]</scope>
    <source>
        <strain evidence="5">JCM 10271</strain>
    </source>
</reference>
<feature type="domain" description="N-acetyltransferase" evidence="3">
    <location>
        <begin position="1"/>
        <end position="137"/>
    </location>
</feature>
<dbReference type="InterPro" id="IPR050680">
    <property type="entry name" value="YpeA/RimI_acetyltransf"/>
</dbReference>
<accession>A0A1I5WE09</accession>
<keyword evidence="1 4" id="KW-0808">Transferase</keyword>
<dbReference type="InterPro" id="IPR000182">
    <property type="entry name" value="GNAT_dom"/>
</dbReference>
<dbReference type="EMBL" id="FOXV01000002">
    <property type="protein sequence ID" value="SFQ17925.1"/>
    <property type="molecule type" value="Genomic_DNA"/>
</dbReference>
<name>A0A1I5WE09_9RHOB</name>
<organism evidence="4 5">
    <name type="scientific">Roseivivax halotolerans</name>
    <dbReference type="NCBI Taxonomy" id="93684"/>
    <lineage>
        <taxon>Bacteria</taxon>
        <taxon>Pseudomonadati</taxon>
        <taxon>Pseudomonadota</taxon>
        <taxon>Alphaproteobacteria</taxon>
        <taxon>Rhodobacterales</taxon>
        <taxon>Roseobacteraceae</taxon>
        <taxon>Roseivivax</taxon>
    </lineage>
</organism>
<dbReference type="PANTHER" id="PTHR43420">
    <property type="entry name" value="ACETYLTRANSFERASE"/>
    <property type="match status" value="1"/>
</dbReference>
<dbReference type="Proteomes" id="UP000243106">
    <property type="component" value="Unassembled WGS sequence"/>
</dbReference>
<dbReference type="SUPFAM" id="SSF55729">
    <property type="entry name" value="Acyl-CoA N-acyltransferases (Nat)"/>
    <property type="match status" value="1"/>
</dbReference>